<feature type="region of interest" description="Disordered" evidence="1">
    <location>
        <begin position="48"/>
        <end position="83"/>
    </location>
</feature>
<sequence>MKETVQSEGMRVHETARAEGRPTGRPSPFVADLRPASAAHGQLRQLIEGSARGAPGRTLAGLIDGSSRTAAQRRSVAPRPVGETTNEPIVQRVIKIAEDEYTTYGGKDTTSLVEEVDADDRSESWKRGWKSHIREMAAEKDGSYDYDDLEAFIVALGEEYEKEGGDELSRPTFPKRAYTLAKGTASVQSGKDMSDISLSDNDLALPHRMPFADIRRSVVLFATGLETPSDLIRWTDRLVTATEQRKEINLKADVKGLLPEGYEEMVDEQIAEFEAERARVVKIWEAPKSKKDVSLVRTLLAKANSLHGNIPDLGSHSTNNIRVSDRLHARFVDNQMSPGTKAAFAMSPGRIGKGVATTKDKKGIVTVDNRSVPVGQVTTHHDLSATQIPSSDLKPLKLKFSIDTTDGSKDESEDDSGDDLDDMPELVSDDESETD</sequence>
<protein>
    <submittedName>
        <fullName evidence="2">Uncharacterized protein</fullName>
    </submittedName>
</protein>
<name>A0A5E4SWB1_9BURK</name>
<feature type="region of interest" description="Disordered" evidence="1">
    <location>
        <begin position="1"/>
        <end position="29"/>
    </location>
</feature>
<dbReference type="AlphaFoldDB" id="A0A5E4SWB1"/>
<reference evidence="2 3" key="1">
    <citation type="submission" date="2019-08" db="EMBL/GenBank/DDBJ databases">
        <authorList>
            <person name="Peeters C."/>
        </authorList>
    </citation>
    <scope>NUCLEOTIDE SEQUENCE [LARGE SCALE GENOMIC DNA]</scope>
    <source>
        <strain evidence="2 3">LMG 31115</strain>
    </source>
</reference>
<accession>A0A5E4SWB1</accession>
<proteinExistence type="predicted"/>
<evidence type="ECO:0000256" key="1">
    <source>
        <dbReference type="SAM" id="MobiDB-lite"/>
    </source>
</evidence>
<keyword evidence="3" id="KW-1185">Reference proteome</keyword>
<dbReference type="EMBL" id="CABPSI010000001">
    <property type="protein sequence ID" value="VVD79033.1"/>
    <property type="molecule type" value="Genomic_DNA"/>
</dbReference>
<evidence type="ECO:0000313" key="2">
    <source>
        <dbReference type="EMBL" id="VVD79033.1"/>
    </source>
</evidence>
<dbReference type="Proteomes" id="UP000333828">
    <property type="component" value="Unassembled WGS sequence"/>
</dbReference>
<feature type="compositionally biased region" description="Acidic residues" evidence="1">
    <location>
        <begin position="411"/>
        <end position="435"/>
    </location>
</feature>
<evidence type="ECO:0000313" key="3">
    <source>
        <dbReference type="Proteomes" id="UP000333828"/>
    </source>
</evidence>
<organism evidence="2 3">
    <name type="scientific">Pandoraea iniqua</name>
    <dbReference type="NCBI Taxonomy" id="2508288"/>
    <lineage>
        <taxon>Bacteria</taxon>
        <taxon>Pseudomonadati</taxon>
        <taxon>Pseudomonadota</taxon>
        <taxon>Betaproteobacteria</taxon>
        <taxon>Burkholderiales</taxon>
        <taxon>Burkholderiaceae</taxon>
        <taxon>Pandoraea</taxon>
    </lineage>
</organism>
<gene>
    <name evidence="2" type="ORF">PIN31115_01015</name>
</gene>
<feature type="compositionally biased region" description="Basic and acidic residues" evidence="1">
    <location>
        <begin position="1"/>
        <end position="22"/>
    </location>
</feature>
<dbReference type="RefSeq" id="WP_150683113.1">
    <property type="nucleotide sequence ID" value="NZ_CABPSI010000001.1"/>
</dbReference>
<feature type="region of interest" description="Disordered" evidence="1">
    <location>
        <begin position="397"/>
        <end position="435"/>
    </location>
</feature>